<name>A0A8S1HJC2_9PELO</name>
<dbReference type="GO" id="GO:0003723">
    <property type="term" value="F:RNA binding"/>
    <property type="evidence" value="ECO:0007669"/>
    <property type="project" value="UniProtKB-KW"/>
</dbReference>
<proteinExistence type="predicted"/>
<comment type="caution">
    <text evidence="3">The sequence shown here is derived from an EMBL/GenBank/DDBJ whole genome shotgun (WGS) entry which is preliminary data.</text>
</comment>
<protein>
    <recommendedName>
        <fullName evidence="5">Nucleolar protein 8</fullName>
    </recommendedName>
</protein>
<feature type="compositionally biased region" description="Basic and acidic residues" evidence="2">
    <location>
        <begin position="166"/>
        <end position="178"/>
    </location>
</feature>
<evidence type="ECO:0000256" key="2">
    <source>
        <dbReference type="SAM" id="MobiDB-lite"/>
    </source>
</evidence>
<dbReference type="OrthoDB" id="21643at2759"/>
<feature type="compositionally biased region" description="Basic and acidic residues" evidence="2">
    <location>
        <begin position="61"/>
        <end position="74"/>
    </location>
</feature>
<feature type="compositionally biased region" description="Basic and acidic residues" evidence="2">
    <location>
        <begin position="185"/>
        <end position="203"/>
    </location>
</feature>
<organism evidence="3 4">
    <name type="scientific">Caenorhabditis auriculariae</name>
    <dbReference type="NCBI Taxonomy" id="2777116"/>
    <lineage>
        <taxon>Eukaryota</taxon>
        <taxon>Metazoa</taxon>
        <taxon>Ecdysozoa</taxon>
        <taxon>Nematoda</taxon>
        <taxon>Chromadorea</taxon>
        <taxon>Rhabditida</taxon>
        <taxon>Rhabditina</taxon>
        <taxon>Rhabditomorpha</taxon>
        <taxon>Rhabditoidea</taxon>
        <taxon>Rhabditidae</taxon>
        <taxon>Peloderinae</taxon>
        <taxon>Caenorhabditis</taxon>
    </lineage>
</organism>
<dbReference type="PANTHER" id="PTHR48029:SF1">
    <property type="entry name" value="NUCLEOLAR PROTEIN 8"/>
    <property type="match status" value="1"/>
</dbReference>
<feature type="region of interest" description="Disordered" evidence="2">
    <location>
        <begin position="112"/>
        <end position="142"/>
    </location>
</feature>
<feature type="compositionally biased region" description="Basic and acidic residues" evidence="2">
    <location>
        <begin position="132"/>
        <end position="142"/>
    </location>
</feature>
<feature type="compositionally biased region" description="Basic and acidic residues" evidence="2">
    <location>
        <begin position="263"/>
        <end position="275"/>
    </location>
</feature>
<feature type="region of interest" description="Disordered" evidence="2">
    <location>
        <begin position="1"/>
        <end position="97"/>
    </location>
</feature>
<feature type="compositionally biased region" description="Acidic residues" evidence="2">
    <location>
        <begin position="204"/>
        <end position="219"/>
    </location>
</feature>
<feature type="compositionally biased region" description="Basic and acidic residues" evidence="2">
    <location>
        <begin position="1"/>
        <end position="28"/>
    </location>
</feature>
<feature type="compositionally biased region" description="Acidic residues" evidence="2">
    <location>
        <begin position="120"/>
        <end position="131"/>
    </location>
</feature>
<sequence>MNDTEDERRERSEAARKAAMRERIERQKQQNRIISSDIQAIDTKKSKKIMFDDSDSEEETSTSKKTSDGLKLFEDSDEDGEQELKISNRHTGPKGEKLMQIEARFNNDPRFKLDDKFVESDSDSEDVDPEKEEIQQEKTKNKELLSKVLGKHLKEEKKETKLFRPFTRYDPDNEEHVRWMQQFQKRNEDKEKVKDAEKKSEEKDSSEESDDEEGEDDEEKPSTSSAAPVEIAYELDASFAKELKAKEQGQDVGDSSFSFLEMMGRKSSAEQDRKPPSFVALKPIPPAQPQPKKGTKALPLSHGAASKFFLDAQDQQVRSMAANFRRTQDIQKIINNWTTYRDSIMKIWQKQRRVAMKKEIHDPFLSRQRIRKRKMPTESEK</sequence>
<evidence type="ECO:0000313" key="4">
    <source>
        <dbReference type="Proteomes" id="UP000835052"/>
    </source>
</evidence>
<accession>A0A8S1HJC2</accession>
<evidence type="ECO:0000313" key="3">
    <source>
        <dbReference type="EMBL" id="CAD6196703.1"/>
    </source>
</evidence>
<gene>
    <name evidence="3" type="ORF">CAUJ_LOCUS12615</name>
</gene>
<feature type="region of interest" description="Disordered" evidence="2">
    <location>
        <begin position="263"/>
        <end position="298"/>
    </location>
</feature>
<dbReference type="PANTHER" id="PTHR48029">
    <property type="entry name" value="NUCLEOLAR PROTEIN 8"/>
    <property type="match status" value="1"/>
</dbReference>
<keyword evidence="1" id="KW-0694">RNA-binding</keyword>
<evidence type="ECO:0008006" key="5">
    <source>
        <dbReference type="Google" id="ProtNLM"/>
    </source>
</evidence>
<evidence type="ECO:0000256" key="1">
    <source>
        <dbReference type="ARBA" id="ARBA00022884"/>
    </source>
</evidence>
<feature type="region of interest" description="Disordered" evidence="2">
    <location>
        <begin position="166"/>
        <end position="231"/>
    </location>
</feature>
<dbReference type="Proteomes" id="UP000835052">
    <property type="component" value="Unassembled WGS sequence"/>
</dbReference>
<dbReference type="AlphaFoldDB" id="A0A8S1HJC2"/>
<reference evidence="3" key="1">
    <citation type="submission" date="2020-10" db="EMBL/GenBank/DDBJ databases">
        <authorList>
            <person name="Kikuchi T."/>
        </authorList>
    </citation>
    <scope>NUCLEOTIDE SEQUENCE</scope>
    <source>
        <strain evidence="3">NKZ352</strain>
    </source>
</reference>
<dbReference type="EMBL" id="CAJGYM010000078">
    <property type="protein sequence ID" value="CAD6196703.1"/>
    <property type="molecule type" value="Genomic_DNA"/>
</dbReference>
<keyword evidence="4" id="KW-1185">Reference proteome</keyword>